<proteinExistence type="predicted"/>
<gene>
    <name evidence="2" type="ORF">DX914_01155</name>
</gene>
<organism evidence="2 3">
    <name type="scientific">Lysobacter silvisoli</name>
    <dbReference type="NCBI Taxonomy" id="2293254"/>
    <lineage>
        <taxon>Bacteria</taxon>
        <taxon>Pseudomonadati</taxon>
        <taxon>Pseudomonadota</taxon>
        <taxon>Gammaproteobacteria</taxon>
        <taxon>Lysobacterales</taxon>
        <taxon>Lysobacteraceae</taxon>
        <taxon>Lysobacter</taxon>
    </lineage>
</organism>
<dbReference type="Gene3D" id="1.20.1270.180">
    <property type="match status" value="1"/>
</dbReference>
<evidence type="ECO:0000313" key="3">
    <source>
        <dbReference type="Proteomes" id="UP000264492"/>
    </source>
</evidence>
<dbReference type="EMBL" id="QTSU01000001">
    <property type="protein sequence ID" value="RDZ29641.1"/>
    <property type="molecule type" value="Genomic_DNA"/>
</dbReference>
<evidence type="ECO:0000259" key="1">
    <source>
        <dbReference type="Pfam" id="PF07007"/>
    </source>
</evidence>
<dbReference type="OrthoDB" id="7340239at2"/>
<name>A0A371K6Q8_9GAMM</name>
<accession>A0A371K6Q8</accession>
<dbReference type="InterPro" id="IPR009739">
    <property type="entry name" value="LprI-like_N"/>
</dbReference>
<dbReference type="Proteomes" id="UP000264492">
    <property type="component" value="Unassembled WGS sequence"/>
</dbReference>
<protein>
    <submittedName>
        <fullName evidence="2">DUF1311 domain-containing protein</fullName>
    </submittedName>
</protein>
<evidence type="ECO:0000313" key="2">
    <source>
        <dbReference type="EMBL" id="RDZ29641.1"/>
    </source>
</evidence>
<dbReference type="AlphaFoldDB" id="A0A371K6Q8"/>
<reference evidence="2 3" key="1">
    <citation type="submission" date="2018-08" db="EMBL/GenBank/DDBJ databases">
        <title>Lysobacter sp. zong2l5, whole genome shotgun sequence.</title>
        <authorList>
            <person name="Zhang X."/>
            <person name="Feng G."/>
            <person name="Zhu H."/>
        </authorList>
    </citation>
    <scope>NUCLEOTIDE SEQUENCE [LARGE SCALE GENOMIC DNA]</scope>
    <source>
        <strain evidence="3">zong2l5</strain>
    </source>
</reference>
<keyword evidence="3" id="KW-1185">Reference proteome</keyword>
<dbReference type="Pfam" id="PF07007">
    <property type="entry name" value="LprI"/>
    <property type="match status" value="1"/>
</dbReference>
<comment type="caution">
    <text evidence="2">The sequence shown here is derived from an EMBL/GenBank/DDBJ whole genome shotgun (WGS) entry which is preliminary data.</text>
</comment>
<feature type="domain" description="Lysozyme inhibitor LprI-like N-terminal" evidence="1">
    <location>
        <begin position="25"/>
        <end position="106"/>
    </location>
</feature>
<sequence>MAASASEYDRLYGACVDKHGPINNAVVEACSGEVSDRAKAEITRQYKAIHARLSEANADDAAKFEASQQAWLKYRNAHCELAGSYIGSPMYGYCPMQLNAERALQLRELNGE</sequence>